<protein>
    <recommendedName>
        <fullName evidence="4">VCBS repeat-containing protein</fullName>
    </recommendedName>
</protein>
<sequence>MKPFLLIIFLSMACVGQSQTNSLASWASDAFRQKGFDKKYEIASFLKPSYWQADFNGDNNQDIVLLITEKQTKKKGILLIHTKQMNASYLVHVRSLAMEVMTFNGLINGAFIARK</sequence>
<keyword evidence="3" id="KW-1185">Reference proteome</keyword>
<evidence type="ECO:0000313" key="2">
    <source>
        <dbReference type="EMBL" id="THU35984.1"/>
    </source>
</evidence>
<dbReference type="EMBL" id="STFF01000006">
    <property type="protein sequence ID" value="THU35984.1"/>
    <property type="molecule type" value="Genomic_DNA"/>
</dbReference>
<reference evidence="2 3" key="1">
    <citation type="submission" date="2019-04" db="EMBL/GenBank/DDBJ databases">
        <title>Niastella caeni sp. nov., isolated from activated sludge.</title>
        <authorList>
            <person name="Sheng M."/>
        </authorList>
    </citation>
    <scope>NUCLEOTIDE SEQUENCE [LARGE SCALE GENOMIC DNA]</scope>
    <source>
        <strain evidence="2 3">HX-2-15</strain>
    </source>
</reference>
<feature type="chain" id="PRO_5020190209" description="VCBS repeat-containing protein" evidence="1">
    <location>
        <begin position="21"/>
        <end position="115"/>
    </location>
</feature>
<dbReference type="RefSeq" id="WP_136579224.1">
    <property type="nucleotide sequence ID" value="NZ_STFF01000006.1"/>
</dbReference>
<name>A0A4S8HPZ2_9BACT</name>
<evidence type="ECO:0000313" key="3">
    <source>
        <dbReference type="Proteomes" id="UP000306918"/>
    </source>
</evidence>
<organism evidence="2 3">
    <name type="scientific">Niastella caeni</name>
    <dbReference type="NCBI Taxonomy" id="2569763"/>
    <lineage>
        <taxon>Bacteria</taxon>
        <taxon>Pseudomonadati</taxon>
        <taxon>Bacteroidota</taxon>
        <taxon>Chitinophagia</taxon>
        <taxon>Chitinophagales</taxon>
        <taxon>Chitinophagaceae</taxon>
        <taxon>Niastella</taxon>
    </lineage>
</organism>
<feature type="signal peptide" evidence="1">
    <location>
        <begin position="1"/>
        <end position="20"/>
    </location>
</feature>
<proteinExistence type="predicted"/>
<keyword evidence="1" id="KW-0732">Signal</keyword>
<evidence type="ECO:0008006" key="4">
    <source>
        <dbReference type="Google" id="ProtNLM"/>
    </source>
</evidence>
<dbReference type="AlphaFoldDB" id="A0A4S8HPZ2"/>
<dbReference type="OrthoDB" id="1442221at2"/>
<comment type="caution">
    <text evidence="2">The sequence shown here is derived from an EMBL/GenBank/DDBJ whole genome shotgun (WGS) entry which is preliminary data.</text>
</comment>
<dbReference type="Proteomes" id="UP000306918">
    <property type="component" value="Unassembled WGS sequence"/>
</dbReference>
<evidence type="ECO:0000256" key="1">
    <source>
        <dbReference type="SAM" id="SignalP"/>
    </source>
</evidence>
<gene>
    <name evidence="2" type="ORF">FAM09_21590</name>
</gene>
<accession>A0A4S8HPZ2</accession>